<evidence type="ECO:0000313" key="6">
    <source>
        <dbReference type="Proteomes" id="UP001152607"/>
    </source>
</evidence>
<dbReference type="PANTHER" id="PTHR45348:SF2">
    <property type="entry name" value="ZINC-TYPE ALCOHOL DEHYDROGENASE-LIKE PROTEIN C2E1P3.01"/>
    <property type="match status" value="1"/>
</dbReference>
<dbReference type="AlphaFoldDB" id="A0A9W4XG19"/>
<dbReference type="SUPFAM" id="SSF50129">
    <property type="entry name" value="GroES-like"/>
    <property type="match status" value="1"/>
</dbReference>
<dbReference type="InterPro" id="IPR036291">
    <property type="entry name" value="NAD(P)-bd_dom_sf"/>
</dbReference>
<gene>
    <name evidence="5" type="ORF">PDIGIT_LOCUS3417</name>
</gene>
<evidence type="ECO:0000256" key="2">
    <source>
        <dbReference type="ARBA" id="ARBA00011245"/>
    </source>
</evidence>
<dbReference type="Gene3D" id="3.40.50.720">
    <property type="entry name" value="NAD(P)-binding Rossmann-like Domain"/>
    <property type="match status" value="1"/>
</dbReference>
<keyword evidence="6" id="KW-1185">Reference proteome</keyword>
<dbReference type="Gene3D" id="3.90.180.10">
    <property type="entry name" value="Medium-chain alcohol dehydrogenases, catalytic domain"/>
    <property type="match status" value="1"/>
</dbReference>
<dbReference type="PANTHER" id="PTHR45348">
    <property type="entry name" value="HYPOTHETICAL OXIDOREDUCTASE (EUROFUNG)"/>
    <property type="match status" value="1"/>
</dbReference>
<dbReference type="InterPro" id="IPR047122">
    <property type="entry name" value="Trans-enoyl_RdTase-like"/>
</dbReference>
<proteinExistence type="inferred from homology"/>
<accession>A0A9W4XG19</accession>
<reference evidence="5" key="1">
    <citation type="submission" date="2023-01" db="EMBL/GenBank/DDBJ databases">
        <authorList>
            <person name="Van Ghelder C."/>
            <person name="Rancurel C."/>
        </authorList>
    </citation>
    <scope>NUCLEOTIDE SEQUENCE</scope>
    <source>
        <strain evidence="5">CNCM I-4278</strain>
    </source>
</reference>
<dbReference type="Proteomes" id="UP001152607">
    <property type="component" value="Unassembled WGS sequence"/>
</dbReference>
<dbReference type="InterPro" id="IPR020843">
    <property type="entry name" value="ER"/>
</dbReference>
<sequence>MSSTTPETTAELHLTQQGGPFKLTQVPNTPSPPANQARLRLHAIGLNLLDKKQLDYGLFIPQYPFVLGGEGAGIVEAVGPDVKDFQPGDEVIAILSGKMRGFDWGGAYAERSNVLADGGFFAARKPRNVGMGEAASLPVGYLTAVAVIAGSFGTPLAFLPELENAGVVPSSVLVLGGSSVTGAAAIQLLRYAYPSMPIYATSSRHNFDQVKAVGATEVFDYHSPSIVADIKAQTPGSKGVDTIFDFVAAGASQTDICDVLDPAGLKQYGAVVTGVDISVPDGVKYAIKDAYDVSEMKGGGSVFPMLTQLVEEGKYKLPVEVKIEGHGLESIPQAVEKLPKVSGAKLVITL</sequence>
<evidence type="ECO:0000256" key="1">
    <source>
        <dbReference type="ARBA" id="ARBA00008072"/>
    </source>
</evidence>
<evidence type="ECO:0000259" key="4">
    <source>
        <dbReference type="SMART" id="SM00829"/>
    </source>
</evidence>
<dbReference type="CDD" id="cd08249">
    <property type="entry name" value="enoyl_reductase_like"/>
    <property type="match status" value="1"/>
</dbReference>
<keyword evidence="3" id="KW-0560">Oxidoreductase</keyword>
<dbReference type="OrthoDB" id="10257049at2759"/>
<evidence type="ECO:0000256" key="3">
    <source>
        <dbReference type="ARBA" id="ARBA00023002"/>
    </source>
</evidence>
<comment type="similarity">
    <text evidence="1">Belongs to the zinc-containing alcohol dehydrogenase family.</text>
</comment>
<comment type="caution">
    <text evidence="5">The sequence shown here is derived from an EMBL/GenBank/DDBJ whole genome shotgun (WGS) entry which is preliminary data.</text>
</comment>
<dbReference type="InterPro" id="IPR011032">
    <property type="entry name" value="GroES-like_sf"/>
</dbReference>
<dbReference type="InterPro" id="IPR013149">
    <property type="entry name" value="ADH-like_C"/>
</dbReference>
<feature type="domain" description="Enoyl reductase (ER)" evidence="4">
    <location>
        <begin position="18"/>
        <end position="348"/>
    </location>
</feature>
<protein>
    <recommendedName>
        <fullName evidence="4">Enoyl reductase (ER) domain-containing protein</fullName>
    </recommendedName>
</protein>
<dbReference type="SMART" id="SM00829">
    <property type="entry name" value="PKS_ER"/>
    <property type="match status" value="1"/>
</dbReference>
<dbReference type="Pfam" id="PF08240">
    <property type="entry name" value="ADH_N"/>
    <property type="match status" value="1"/>
</dbReference>
<name>A0A9W4XG19_9PLEO</name>
<comment type="subunit">
    <text evidence="2">Monomer.</text>
</comment>
<dbReference type="InterPro" id="IPR013154">
    <property type="entry name" value="ADH-like_N"/>
</dbReference>
<dbReference type="Pfam" id="PF00107">
    <property type="entry name" value="ADH_zinc_N"/>
    <property type="match status" value="1"/>
</dbReference>
<organism evidence="5 6">
    <name type="scientific">Periconia digitata</name>
    <dbReference type="NCBI Taxonomy" id="1303443"/>
    <lineage>
        <taxon>Eukaryota</taxon>
        <taxon>Fungi</taxon>
        <taxon>Dikarya</taxon>
        <taxon>Ascomycota</taxon>
        <taxon>Pezizomycotina</taxon>
        <taxon>Dothideomycetes</taxon>
        <taxon>Pleosporomycetidae</taxon>
        <taxon>Pleosporales</taxon>
        <taxon>Massarineae</taxon>
        <taxon>Periconiaceae</taxon>
        <taxon>Periconia</taxon>
    </lineage>
</organism>
<dbReference type="EMBL" id="CAOQHR010000002">
    <property type="protein sequence ID" value="CAI6316298.1"/>
    <property type="molecule type" value="Genomic_DNA"/>
</dbReference>
<evidence type="ECO:0000313" key="5">
    <source>
        <dbReference type="EMBL" id="CAI6316298.1"/>
    </source>
</evidence>
<dbReference type="SUPFAM" id="SSF51735">
    <property type="entry name" value="NAD(P)-binding Rossmann-fold domains"/>
    <property type="match status" value="1"/>
</dbReference>
<dbReference type="GO" id="GO:0016651">
    <property type="term" value="F:oxidoreductase activity, acting on NAD(P)H"/>
    <property type="evidence" value="ECO:0007669"/>
    <property type="project" value="InterPro"/>
</dbReference>